<feature type="signal peptide" evidence="1">
    <location>
        <begin position="1"/>
        <end position="18"/>
    </location>
</feature>
<dbReference type="Proteomes" id="UP001303760">
    <property type="component" value="Unassembled WGS sequence"/>
</dbReference>
<reference evidence="2" key="2">
    <citation type="submission" date="2023-05" db="EMBL/GenBank/DDBJ databases">
        <authorList>
            <consortium name="Lawrence Berkeley National Laboratory"/>
            <person name="Steindorff A."/>
            <person name="Hensen N."/>
            <person name="Bonometti L."/>
            <person name="Westerberg I."/>
            <person name="Brannstrom I.O."/>
            <person name="Guillou S."/>
            <person name="Cros-Aarteil S."/>
            <person name="Calhoun S."/>
            <person name="Haridas S."/>
            <person name="Kuo A."/>
            <person name="Mondo S."/>
            <person name="Pangilinan J."/>
            <person name="Riley R."/>
            <person name="Labutti K."/>
            <person name="Andreopoulos B."/>
            <person name="Lipzen A."/>
            <person name="Chen C."/>
            <person name="Yanf M."/>
            <person name="Daum C."/>
            <person name="Ng V."/>
            <person name="Clum A."/>
            <person name="Ohm R."/>
            <person name="Martin F."/>
            <person name="Silar P."/>
            <person name="Natvig D."/>
            <person name="Lalanne C."/>
            <person name="Gautier V."/>
            <person name="Ament-Velasquez S.L."/>
            <person name="Kruys A."/>
            <person name="Hutchinson M.I."/>
            <person name="Powell A.J."/>
            <person name="Barry K."/>
            <person name="Miller A.N."/>
            <person name="Grigoriev I.V."/>
            <person name="Debuchy R."/>
            <person name="Gladieux P."/>
            <person name="Thoren M.H."/>
            <person name="Johannesson H."/>
        </authorList>
    </citation>
    <scope>NUCLEOTIDE SEQUENCE</scope>
    <source>
        <strain evidence="2">CBS 532.94</strain>
    </source>
</reference>
<dbReference type="AlphaFoldDB" id="A0AAN7C1J8"/>
<organism evidence="2 3">
    <name type="scientific">Achaetomium macrosporum</name>
    <dbReference type="NCBI Taxonomy" id="79813"/>
    <lineage>
        <taxon>Eukaryota</taxon>
        <taxon>Fungi</taxon>
        <taxon>Dikarya</taxon>
        <taxon>Ascomycota</taxon>
        <taxon>Pezizomycotina</taxon>
        <taxon>Sordariomycetes</taxon>
        <taxon>Sordariomycetidae</taxon>
        <taxon>Sordariales</taxon>
        <taxon>Chaetomiaceae</taxon>
        <taxon>Achaetomium</taxon>
    </lineage>
</organism>
<dbReference type="InterPro" id="IPR036465">
    <property type="entry name" value="vWFA_dom_sf"/>
</dbReference>
<dbReference type="SUPFAM" id="SSF53300">
    <property type="entry name" value="vWA-like"/>
    <property type="match status" value="1"/>
</dbReference>
<evidence type="ECO:0000313" key="2">
    <source>
        <dbReference type="EMBL" id="KAK4233631.1"/>
    </source>
</evidence>
<dbReference type="Gene3D" id="3.40.50.410">
    <property type="entry name" value="von Willebrand factor, type A domain"/>
    <property type="match status" value="1"/>
</dbReference>
<dbReference type="EMBL" id="MU860509">
    <property type="protein sequence ID" value="KAK4233631.1"/>
    <property type="molecule type" value="Genomic_DNA"/>
</dbReference>
<gene>
    <name evidence="2" type="ORF">C8A03DRAFT_38643</name>
</gene>
<comment type="caution">
    <text evidence="2">The sequence shown here is derived from an EMBL/GenBank/DDBJ whole genome shotgun (WGS) entry which is preliminary data.</text>
</comment>
<accession>A0AAN7C1J8</accession>
<evidence type="ECO:0000313" key="3">
    <source>
        <dbReference type="Proteomes" id="UP001303760"/>
    </source>
</evidence>
<dbReference type="CDD" id="cd00198">
    <property type="entry name" value="vWFA"/>
    <property type="match status" value="1"/>
</dbReference>
<evidence type="ECO:0000256" key="1">
    <source>
        <dbReference type="SAM" id="SignalP"/>
    </source>
</evidence>
<proteinExistence type="predicted"/>
<name>A0AAN7C1J8_9PEZI</name>
<protein>
    <submittedName>
        <fullName evidence="2">Opticin</fullName>
    </submittedName>
</protein>
<keyword evidence="1" id="KW-0732">Signal</keyword>
<keyword evidence="3" id="KW-1185">Reference proteome</keyword>
<reference evidence="2" key="1">
    <citation type="journal article" date="2023" name="Mol. Phylogenet. Evol.">
        <title>Genome-scale phylogeny and comparative genomics of the fungal order Sordariales.</title>
        <authorList>
            <person name="Hensen N."/>
            <person name="Bonometti L."/>
            <person name="Westerberg I."/>
            <person name="Brannstrom I.O."/>
            <person name="Guillou S."/>
            <person name="Cros-Aarteil S."/>
            <person name="Calhoun S."/>
            <person name="Haridas S."/>
            <person name="Kuo A."/>
            <person name="Mondo S."/>
            <person name="Pangilinan J."/>
            <person name="Riley R."/>
            <person name="LaButti K."/>
            <person name="Andreopoulos B."/>
            <person name="Lipzen A."/>
            <person name="Chen C."/>
            <person name="Yan M."/>
            <person name="Daum C."/>
            <person name="Ng V."/>
            <person name="Clum A."/>
            <person name="Steindorff A."/>
            <person name="Ohm R.A."/>
            <person name="Martin F."/>
            <person name="Silar P."/>
            <person name="Natvig D.O."/>
            <person name="Lalanne C."/>
            <person name="Gautier V."/>
            <person name="Ament-Velasquez S.L."/>
            <person name="Kruys A."/>
            <person name="Hutchinson M.I."/>
            <person name="Powell A.J."/>
            <person name="Barry K."/>
            <person name="Miller A.N."/>
            <person name="Grigoriev I.V."/>
            <person name="Debuchy R."/>
            <person name="Gladieux P."/>
            <person name="Hiltunen Thoren M."/>
            <person name="Johannesson H."/>
        </authorList>
    </citation>
    <scope>NUCLEOTIDE SEQUENCE</scope>
    <source>
        <strain evidence="2">CBS 532.94</strain>
    </source>
</reference>
<feature type="chain" id="PRO_5043055006" evidence="1">
    <location>
        <begin position="19"/>
        <end position="781"/>
    </location>
</feature>
<sequence>MALLVGILLTSLATLAAAFGTINEPVFLGQHNEHEMITRLAFQCESGKRSDGTCFEPRSLDQLAGYHRDVMGVAIPGAGFNGAVGSPDTFDPVPEGHEAHCDNADYLDVPGYAQTREEANAKLQACVDHLRSRFRQGLKAAERLLDDRRRIRQQMVQLSTPYDCGFAFPALQGEGFGRAKCSVIEGFGRALHGIQDFYAHSNWADSADPTRAINVSNPPGLGFNGTAPFLDMRASGTIPPDQIPHNLTTGCFSIPDNLGGSGECQGRITHYGLSKDTGSIHLDGTFGEVPCYPRSEAASDNFQRAVLAAIQHSRDAWDGFREELRLRYGTVSGNLMICALTRDDPVRDCRKRTVVLALDSSVGDTLDHFRLLEGRLSRAINSRLTGMHGLDRVAVVEFHDSARLLYPMGYPNHATFDLSSSPGGPRRIASGLELGIAETIYAQPETYTDRGAVVLVTAGAEAAEFTENTLKQLHRAREEGVRVHFVCINTYGLTGDHPVYSTEWSECSHNNALVPAVVKTGGIAAFIDEEGGRTPTFFANLVMDHGLTATDDEDAAEDTRVYPGITCADVLSPGNPAKSFSYPVSAGESLNITISSVALVGQGSESCFTVTLWNKGLGIKIATHTRCGNSDPLSLFYEALSPLELILEVEYGDTLPEDVLLHREEIVFTLALNTSMPDKDEPTVSRTTSILSTSTTTLLPGASTQDVPTSEMLEVVSSIATVEGATRTSSQCFRKSGDGGGAASYHPSFDPSMMCGIPNVFATADAGVCDATDWTLDTTSA</sequence>